<dbReference type="GO" id="GO:0008934">
    <property type="term" value="F:inositol monophosphate 1-phosphatase activity"/>
    <property type="evidence" value="ECO:0007669"/>
    <property type="project" value="TreeGrafter"/>
</dbReference>
<feature type="binding site" evidence="6">
    <location>
        <position position="215"/>
    </location>
    <ligand>
        <name>Mg(2+)</name>
        <dbReference type="ChEBI" id="CHEBI:18420"/>
        <label>1</label>
        <note>catalytic</note>
    </ligand>
</feature>
<gene>
    <name evidence="7" type="primary">suhB</name>
    <name evidence="7" type="ORF">GCM10007977_041910</name>
</gene>
<sequence length="264" mass="27185">MAAGADELKELHEFAIELAGAAVRTIAASRPDPATAGTKADAADWVTPFDREVERLTRDGIAHRFPSHRVVGEEYGGGAGDGFTWYVDPIDGTTNFVHGLPWSSYSLAGFDEGGVAVGVVADPARGEILSAVRGGGAFADGLPVTCRPAGSLAGEVLLTEWSKNRPWPGMFAVLTEVSDRFAATRIMGSCALALAAVGAGRAAGALIPGRYNLWDVAAGALIAREGGALVYGRNGVDDGVPEDGILAAAPGVAGEVWQLWRAAA</sequence>
<dbReference type="GO" id="GO:0046854">
    <property type="term" value="P:phosphatidylinositol phosphate biosynthetic process"/>
    <property type="evidence" value="ECO:0007669"/>
    <property type="project" value="InterPro"/>
</dbReference>
<dbReference type="InterPro" id="IPR020550">
    <property type="entry name" value="Inositol_monophosphatase_CS"/>
</dbReference>
<name>A0A917WWH3_9ACTN</name>
<keyword evidence="3 6" id="KW-0479">Metal-binding</keyword>
<evidence type="ECO:0000256" key="5">
    <source>
        <dbReference type="ARBA" id="ARBA00022842"/>
    </source>
</evidence>
<organism evidence="7 8">
    <name type="scientific">Dactylosporangium sucinum</name>
    <dbReference type="NCBI Taxonomy" id="1424081"/>
    <lineage>
        <taxon>Bacteria</taxon>
        <taxon>Bacillati</taxon>
        <taxon>Actinomycetota</taxon>
        <taxon>Actinomycetes</taxon>
        <taxon>Micromonosporales</taxon>
        <taxon>Micromonosporaceae</taxon>
        <taxon>Dactylosporangium</taxon>
    </lineage>
</organism>
<comment type="catalytic activity">
    <reaction evidence="1">
        <text>a myo-inositol phosphate + H2O = myo-inositol + phosphate</text>
        <dbReference type="Rhea" id="RHEA:24056"/>
        <dbReference type="ChEBI" id="CHEBI:15377"/>
        <dbReference type="ChEBI" id="CHEBI:17268"/>
        <dbReference type="ChEBI" id="CHEBI:43474"/>
        <dbReference type="ChEBI" id="CHEBI:84139"/>
        <dbReference type="EC" id="3.1.3.25"/>
    </reaction>
</comment>
<keyword evidence="8" id="KW-1185">Reference proteome</keyword>
<accession>A0A917WWH3</accession>
<dbReference type="PRINTS" id="PR00377">
    <property type="entry name" value="IMPHPHTASES"/>
</dbReference>
<dbReference type="PROSITE" id="PS00629">
    <property type="entry name" value="IMP_1"/>
    <property type="match status" value="1"/>
</dbReference>
<feature type="binding site" evidence="6">
    <location>
        <position position="91"/>
    </location>
    <ligand>
        <name>Mg(2+)</name>
        <dbReference type="ChEBI" id="CHEBI:18420"/>
        <label>1</label>
        <note>catalytic</note>
    </ligand>
</feature>
<evidence type="ECO:0000313" key="8">
    <source>
        <dbReference type="Proteomes" id="UP000642070"/>
    </source>
</evidence>
<dbReference type="PANTHER" id="PTHR20854">
    <property type="entry name" value="INOSITOL MONOPHOSPHATASE"/>
    <property type="match status" value="1"/>
</dbReference>
<evidence type="ECO:0000313" key="7">
    <source>
        <dbReference type="EMBL" id="GGM36083.1"/>
    </source>
</evidence>
<feature type="binding site" evidence="6">
    <location>
        <position position="90"/>
    </location>
    <ligand>
        <name>Mg(2+)</name>
        <dbReference type="ChEBI" id="CHEBI:18420"/>
        <label>2</label>
    </ligand>
</feature>
<dbReference type="EC" id="3.1.3.25" evidence="2"/>
<dbReference type="AlphaFoldDB" id="A0A917WWH3"/>
<evidence type="ECO:0000256" key="4">
    <source>
        <dbReference type="ARBA" id="ARBA00022801"/>
    </source>
</evidence>
<protein>
    <recommendedName>
        <fullName evidence="2">inositol-phosphate phosphatase</fullName>
        <ecNumber evidence="2">3.1.3.25</ecNumber>
    </recommendedName>
</protein>
<dbReference type="Proteomes" id="UP000642070">
    <property type="component" value="Unassembled WGS sequence"/>
</dbReference>
<evidence type="ECO:0000256" key="2">
    <source>
        <dbReference type="ARBA" id="ARBA00013106"/>
    </source>
</evidence>
<dbReference type="RefSeq" id="WP_190251581.1">
    <property type="nucleotide sequence ID" value="NZ_BMPI01000019.1"/>
</dbReference>
<comment type="cofactor">
    <cofactor evidence="6">
        <name>Mg(2+)</name>
        <dbReference type="ChEBI" id="CHEBI:18420"/>
    </cofactor>
</comment>
<evidence type="ECO:0000256" key="6">
    <source>
        <dbReference type="PIRSR" id="PIRSR600760-2"/>
    </source>
</evidence>
<keyword evidence="4" id="KW-0378">Hydrolase</keyword>
<dbReference type="Gene3D" id="3.40.190.80">
    <property type="match status" value="1"/>
</dbReference>
<dbReference type="GO" id="GO:0046872">
    <property type="term" value="F:metal ion binding"/>
    <property type="evidence" value="ECO:0007669"/>
    <property type="project" value="UniProtKB-KW"/>
</dbReference>
<dbReference type="EMBL" id="BMPI01000019">
    <property type="protein sequence ID" value="GGM36083.1"/>
    <property type="molecule type" value="Genomic_DNA"/>
</dbReference>
<feature type="binding site" evidence="6">
    <location>
        <position position="73"/>
    </location>
    <ligand>
        <name>Mg(2+)</name>
        <dbReference type="ChEBI" id="CHEBI:18420"/>
        <label>1</label>
        <note>catalytic</note>
    </ligand>
</feature>
<proteinExistence type="predicted"/>
<dbReference type="Pfam" id="PF00459">
    <property type="entry name" value="Inositol_P"/>
    <property type="match status" value="1"/>
</dbReference>
<dbReference type="SUPFAM" id="SSF56655">
    <property type="entry name" value="Carbohydrate phosphatase"/>
    <property type="match status" value="1"/>
</dbReference>
<dbReference type="InterPro" id="IPR000760">
    <property type="entry name" value="Inositol_monophosphatase-like"/>
</dbReference>
<comment type="caution">
    <text evidence="7">The sequence shown here is derived from an EMBL/GenBank/DDBJ whole genome shotgun (WGS) entry which is preliminary data.</text>
</comment>
<dbReference type="PANTHER" id="PTHR20854:SF4">
    <property type="entry name" value="INOSITOL-1-MONOPHOSPHATASE-RELATED"/>
    <property type="match status" value="1"/>
</dbReference>
<feature type="binding site" evidence="6">
    <location>
        <position position="88"/>
    </location>
    <ligand>
        <name>Mg(2+)</name>
        <dbReference type="ChEBI" id="CHEBI:18420"/>
        <label>1</label>
        <note>catalytic</note>
    </ligand>
</feature>
<reference evidence="7" key="2">
    <citation type="submission" date="2020-09" db="EMBL/GenBank/DDBJ databases">
        <authorList>
            <person name="Sun Q."/>
            <person name="Ohkuma M."/>
        </authorList>
    </citation>
    <scope>NUCLEOTIDE SEQUENCE</scope>
    <source>
        <strain evidence="7">JCM 19831</strain>
    </source>
</reference>
<evidence type="ECO:0000256" key="3">
    <source>
        <dbReference type="ARBA" id="ARBA00022723"/>
    </source>
</evidence>
<reference evidence="7" key="1">
    <citation type="journal article" date="2014" name="Int. J. Syst. Evol. Microbiol.">
        <title>Complete genome sequence of Corynebacterium casei LMG S-19264T (=DSM 44701T), isolated from a smear-ripened cheese.</title>
        <authorList>
            <consortium name="US DOE Joint Genome Institute (JGI-PGF)"/>
            <person name="Walter F."/>
            <person name="Albersmeier A."/>
            <person name="Kalinowski J."/>
            <person name="Ruckert C."/>
        </authorList>
    </citation>
    <scope>NUCLEOTIDE SEQUENCE</scope>
    <source>
        <strain evidence="7">JCM 19831</strain>
    </source>
</reference>
<dbReference type="GO" id="GO:0007165">
    <property type="term" value="P:signal transduction"/>
    <property type="evidence" value="ECO:0007669"/>
    <property type="project" value="TreeGrafter"/>
</dbReference>
<dbReference type="GO" id="GO:0006020">
    <property type="term" value="P:inositol metabolic process"/>
    <property type="evidence" value="ECO:0007669"/>
    <property type="project" value="TreeGrafter"/>
</dbReference>
<keyword evidence="5 6" id="KW-0460">Magnesium</keyword>
<dbReference type="Gene3D" id="3.30.540.10">
    <property type="entry name" value="Fructose-1,6-Bisphosphatase, subunit A, domain 1"/>
    <property type="match status" value="1"/>
</dbReference>
<dbReference type="InterPro" id="IPR020583">
    <property type="entry name" value="Inositol_monoP_metal-BS"/>
</dbReference>
<evidence type="ECO:0000256" key="1">
    <source>
        <dbReference type="ARBA" id="ARBA00001033"/>
    </source>
</evidence>
<dbReference type="PROSITE" id="PS00630">
    <property type="entry name" value="IMP_2"/>
    <property type="match status" value="1"/>
</dbReference>